<evidence type="ECO:0000313" key="1">
    <source>
        <dbReference type="EMBL" id="ACL45777.1"/>
    </source>
</evidence>
<dbReference type="STRING" id="395961.Cyan7425_3453"/>
<dbReference type="AlphaFoldDB" id="B8HQV6"/>
<dbReference type="KEGG" id="cyn:Cyan7425_3453"/>
<evidence type="ECO:0008006" key="2">
    <source>
        <dbReference type="Google" id="ProtNLM"/>
    </source>
</evidence>
<gene>
    <name evidence="1" type="ordered locus">Cyan7425_3453</name>
</gene>
<sequence>MNNVLYKYRGLTNIQYALDIFINQRMFAAEFKKLNDPMEGIYLYEPGKLSKENARKIYDQKSIYRILSLSEEYNNMLMWSYYAEGHSGIVVGVTVSEPDLQVRRVEYVNDLSMDIDDGYDGDVAIEILSKKLKIWEHEKEHRVFSREKYIKVEIKELIFGVNTESETRELVENIARKFCSDIKISNINKSQLNKGELNRFL</sequence>
<dbReference type="eggNOG" id="COG0457">
    <property type="taxonomic scope" value="Bacteria"/>
</dbReference>
<organism evidence="1">
    <name type="scientific">Cyanothece sp. (strain PCC 7425 / ATCC 29141)</name>
    <dbReference type="NCBI Taxonomy" id="395961"/>
    <lineage>
        <taxon>Bacteria</taxon>
        <taxon>Bacillati</taxon>
        <taxon>Cyanobacteriota</taxon>
        <taxon>Cyanophyceae</taxon>
        <taxon>Gomontiellales</taxon>
        <taxon>Cyanothecaceae</taxon>
        <taxon>Cyanothece</taxon>
    </lineage>
</organism>
<reference evidence="1" key="1">
    <citation type="submission" date="2009-01" db="EMBL/GenBank/DDBJ databases">
        <title>Complete sequence of chromosome Cyanothece sp. PCC 7425.</title>
        <authorList>
            <consortium name="US DOE Joint Genome Institute"/>
            <person name="Lucas S."/>
            <person name="Copeland A."/>
            <person name="Lapidus A."/>
            <person name="Glavina del Rio T."/>
            <person name="Dalin E."/>
            <person name="Tice H."/>
            <person name="Bruce D."/>
            <person name="Goodwin L."/>
            <person name="Pitluck S."/>
            <person name="Sims D."/>
            <person name="Meineke L."/>
            <person name="Brettin T."/>
            <person name="Detter J.C."/>
            <person name="Han C."/>
            <person name="Larimer F."/>
            <person name="Land M."/>
            <person name="Hauser L."/>
            <person name="Kyrpides N."/>
            <person name="Ovchinnikova G."/>
            <person name="Liberton M."/>
            <person name="Stoeckel J."/>
            <person name="Banerjee A."/>
            <person name="Singh A."/>
            <person name="Page L."/>
            <person name="Sato H."/>
            <person name="Zhao L."/>
            <person name="Sherman L."/>
            <person name="Pakrasi H."/>
            <person name="Richardson P."/>
        </authorList>
    </citation>
    <scope>NUCLEOTIDE SEQUENCE</scope>
    <source>
        <strain evidence="1">PCC 7425</strain>
    </source>
</reference>
<accession>B8HQV6</accession>
<protein>
    <recommendedName>
        <fullName evidence="2">DUF2971 domain-containing protein</fullName>
    </recommendedName>
</protein>
<dbReference type="OrthoDB" id="190848at2"/>
<name>B8HQV6_CYAP4</name>
<dbReference type="EMBL" id="CP001344">
    <property type="protein sequence ID" value="ACL45777.1"/>
    <property type="molecule type" value="Genomic_DNA"/>
</dbReference>
<proteinExistence type="predicted"/>
<dbReference type="HOGENOM" id="CLU_050666_1_1_3"/>